<reference evidence="3" key="1">
    <citation type="submission" date="2020-11" db="EMBL/GenBank/DDBJ databases">
        <authorList>
            <person name="Konstantinou D."/>
            <person name="Gkelis S."/>
            <person name="Popin R."/>
            <person name="Fewer D."/>
            <person name="Sivonen K."/>
        </authorList>
    </citation>
    <scope>NUCLEOTIDE SEQUENCE</scope>
    <source>
        <strain evidence="3">TAU-MAC 1115</strain>
    </source>
</reference>
<dbReference type="SMART" id="SM00267">
    <property type="entry name" value="GGDEF"/>
    <property type="match status" value="1"/>
</dbReference>
<dbReference type="NCBIfam" id="TIGR00254">
    <property type="entry name" value="GGDEF"/>
    <property type="match status" value="1"/>
</dbReference>
<dbReference type="PROSITE" id="PS50887">
    <property type="entry name" value="GGDEF"/>
    <property type="match status" value="1"/>
</dbReference>
<feature type="transmembrane region" description="Helical" evidence="1">
    <location>
        <begin position="22"/>
        <end position="41"/>
    </location>
</feature>
<dbReference type="EMBL" id="JADOES010000003">
    <property type="protein sequence ID" value="MBT9314312.1"/>
    <property type="molecule type" value="Genomic_DNA"/>
</dbReference>
<sequence length="589" mass="65115">MQTDNIGDVWRELWHTLRNNNGFVVLASLLAASSILVLRALSSFQLLELRAFDKMITLRPTESSESRLVIVGITDADLDTYLGTSSVSDQTMANLIRKIQNYQPRVIGLDFYRNLPNSPGTNDLKRIFEHSPNLIGIEKVIGDEAGNSIPGNNILKTADQLAASDIIVDADGRVRRGILFPAANTPRILEGFGLRLALDYLAKENLAITPEPDASVLTLNQIEFPPIESHTGGYVATDARGYQILLNLRQQEHTFKIVSLKQVLDDQIPPELMRDRIVLIGSMALSRADIFYTANRHTKGELPIKFGVEIHGEITSQIISSVLDGRPLIYPWPAWAESLLIISFAIIGGYLTQRATKLWQRLTFIPGTSLLVFSGSYGALSLMGLWLPVVPMLLGLWFASGLTGAHRTTQLQVLSGKDKLTGLANRRTFDESLQQMWFKALRSQQPLALIMGDVDHFKKYNDTYGHPQGDECLRRVAHAIRTTVRVKDALSARYGGEEFVVMLPNTSATEGIAIANAIRTKLNSYSLPHSTSQTAAHVTMSLGITSFIPRLEIPPSALTEMADLGLYTAKKAGRNQVQIHQPDTLDQLV</sequence>
<dbReference type="Proteomes" id="UP000717364">
    <property type="component" value="Unassembled WGS sequence"/>
</dbReference>
<name>A0A947DC32_9CYAN</name>
<dbReference type="CDD" id="cd01949">
    <property type="entry name" value="GGDEF"/>
    <property type="match status" value="1"/>
</dbReference>
<evidence type="ECO:0000313" key="3">
    <source>
        <dbReference type="EMBL" id="MBT9314312.1"/>
    </source>
</evidence>
<dbReference type="InterPro" id="IPR029787">
    <property type="entry name" value="Nucleotide_cyclase"/>
</dbReference>
<proteinExistence type="predicted"/>
<dbReference type="AlphaFoldDB" id="A0A947DC32"/>
<keyword evidence="1" id="KW-0472">Membrane</keyword>
<feature type="transmembrane region" description="Helical" evidence="1">
    <location>
        <begin position="358"/>
        <end position="379"/>
    </location>
</feature>
<organism evidence="3 4">
    <name type="scientific">Leptothoe spongobia TAU-MAC 1115</name>
    <dbReference type="NCBI Taxonomy" id="1967444"/>
    <lineage>
        <taxon>Bacteria</taxon>
        <taxon>Bacillati</taxon>
        <taxon>Cyanobacteriota</taxon>
        <taxon>Cyanophyceae</taxon>
        <taxon>Nodosilineales</taxon>
        <taxon>Cymatolegaceae</taxon>
        <taxon>Leptothoe</taxon>
        <taxon>Leptothoe spongobia</taxon>
    </lineage>
</organism>
<accession>A0A947DC32</accession>
<evidence type="ECO:0000313" key="4">
    <source>
        <dbReference type="Proteomes" id="UP000717364"/>
    </source>
</evidence>
<keyword evidence="1" id="KW-1133">Transmembrane helix</keyword>
<keyword evidence="4" id="KW-1185">Reference proteome</keyword>
<comment type="caution">
    <text evidence="3">The sequence shown here is derived from an EMBL/GenBank/DDBJ whole genome shotgun (WGS) entry which is preliminary data.</text>
</comment>
<dbReference type="FunFam" id="3.30.70.270:FF:000001">
    <property type="entry name" value="Diguanylate cyclase domain protein"/>
    <property type="match status" value="1"/>
</dbReference>
<dbReference type="InterPro" id="IPR007890">
    <property type="entry name" value="CHASE2"/>
</dbReference>
<evidence type="ECO:0000256" key="1">
    <source>
        <dbReference type="SAM" id="Phobius"/>
    </source>
</evidence>
<feature type="domain" description="GGDEF" evidence="2">
    <location>
        <begin position="445"/>
        <end position="582"/>
    </location>
</feature>
<dbReference type="Pfam" id="PF00990">
    <property type="entry name" value="GGDEF"/>
    <property type="match status" value="1"/>
</dbReference>
<dbReference type="PANTHER" id="PTHR45138:SF9">
    <property type="entry name" value="DIGUANYLATE CYCLASE DGCM-RELATED"/>
    <property type="match status" value="1"/>
</dbReference>
<reference evidence="3" key="2">
    <citation type="journal article" date="2021" name="Mar. Drugs">
        <title>Genome Reduction and Secondary Metabolism of the Marine Sponge-Associated Cyanobacterium Leptothoe.</title>
        <authorList>
            <person name="Konstantinou D."/>
            <person name="Popin R.V."/>
            <person name="Fewer D.P."/>
            <person name="Sivonen K."/>
            <person name="Gkelis S."/>
        </authorList>
    </citation>
    <scope>NUCLEOTIDE SEQUENCE</scope>
    <source>
        <strain evidence="3">TAU-MAC 1115</strain>
    </source>
</reference>
<dbReference type="RefSeq" id="WP_215607372.1">
    <property type="nucleotide sequence ID" value="NZ_JADOES010000003.1"/>
</dbReference>
<dbReference type="GO" id="GO:0043709">
    <property type="term" value="P:cell adhesion involved in single-species biofilm formation"/>
    <property type="evidence" value="ECO:0007669"/>
    <property type="project" value="TreeGrafter"/>
</dbReference>
<evidence type="ECO:0000259" key="2">
    <source>
        <dbReference type="PROSITE" id="PS50887"/>
    </source>
</evidence>
<dbReference type="Pfam" id="PF05226">
    <property type="entry name" value="CHASE2"/>
    <property type="match status" value="1"/>
</dbReference>
<keyword evidence="1" id="KW-0812">Transmembrane</keyword>
<dbReference type="GO" id="GO:1902201">
    <property type="term" value="P:negative regulation of bacterial-type flagellum-dependent cell motility"/>
    <property type="evidence" value="ECO:0007669"/>
    <property type="project" value="TreeGrafter"/>
</dbReference>
<dbReference type="GO" id="GO:0052621">
    <property type="term" value="F:diguanylate cyclase activity"/>
    <property type="evidence" value="ECO:0007669"/>
    <property type="project" value="TreeGrafter"/>
</dbReference>
<dbReference type="InterPro" id="IPR050469">
    <property type="entry name" value="Diguanylate_Cyclase"/>
</dbReference>
<dbReference type="GO" id="GO:0005886">
    <property type="term" value="C:plasma membrane"/>
    <property type="evidence" value="ECO:0007669"/>
    <property type="project" value="TreeGrafter"/>
</dbReference>
<dbReference type="InterPro" id="IPR043128">
    <property type="entry name" value="Rev_trsase/Diguanyl_cyclase"/>
</dbReference>
<gene>
    <name evidence="3" type="ORF">IXB50_02620</name>
</gene>
<dbReference type="Gene3D" id="3.30.70.270">
    <property type="match status" value="1"/>
</dbReference>
<dbReference type="SMART" id="SM01080">
    <property type="entry name" value="CHASE2"/>
    <property type="match status" value="1"/>
</dbReference>
<dbReference type="SUPFAM" id="SSF55073">
    <property type="entry name" value="Nucleotide cyclase"/>
    <property type="match status" value="1"/>
</dbReference>
<feature type="transmembrane region" description="Helical" evidence="1">
    <location>
        <begin position="332"/>
        <end position="351"/>
    </location>
</feature>
<dbReference type="PANTHER" id="PTHR45138">
    <property type="entry name" value="REGULATORY COMPONENTS OF SENSORY TRANSDUCTION SYSTEM"/>
    <property type="match status" value="1"/>
</dbReference>
<dbReference type="InterPro" id="IPR000160">
    <property type="entry name" value="GGDEF_dom"/>
</dbReference>
<protein>
    <submittedName>
        <fullName evidence="3">Diguanylate cyclase</fullName>
    </submittedName>
</protein>